<feature type="non-terminal residue" evidence="1">
    <location>
        <position position="72"/>
    </location>
</feature>
<dbReference type="EMBL" id="JAJJMA010338512">
    <property type="protein sequence ID" value="MCL7051441.1"/>
    <property type="molecule type" value="Genomic_DNA"/>
</dbReference>
<keyword evidence="2" id="KW-1185">Reference proteome</keyword>
<accession>A0AA41W1G4</accession>
<gene>
    <name evidence="1" type="ORF">MKW94_030381</name>
</gene>
<evidence type="ECO:0000313" key="2">
    <source>
        <dbReference type="Proteomes" id="UP001177140"/>
    </source>
</evidence>
<sequence length="72" mass="8160">NQLHETTRWSVGVEVQSVFKPVFKENDLIPAAKSILLHTPEENVTVYERFSDEDGDYTHRLGSITLPKTCDG</sequence>
<proteinExistence type="predicted"/>
<comment type="caution">
    <text evidence="1">The sequence shown here is derived from an EMBL/GenBank/DDBJ whole genome shotgun (WGS) entry which is preliminary data.</text>
</comment>
<organism evidence="1 2">
    <name type="scientific">Papaver nudicaule</name>
    <name type="common">Iceland poppy</name>
    <dbReference type="NCBI Taxonomy" id="74823"/>
    <lineage>
        <taxon>Eukaryota</taxon>
        <taxon>Viridiplantae</taxon>
        <taxon>Streptophyta</taxon>
        <taxon>Embryophyta</taxon>
        <taxon>Tracheophyta</taxon>
        <taxon>Spermatophyta</taxon>
        <taxon>Magnoliopsida</taxon>
        <taxon>Ranunculales</taxon>
        <taxon>Papaveraceae</taxon>
        <taxon>Papaveroideae</taxon>
        <taxon>Papaver</taxon>
    </lineage>
</organism>
<dbReference type="Proteomes" id="UP001177140">
    <property type="component" value="Unassembled WGS sequence"/>
</dbReference>
<feature type="non-terminal residue" evidence="1">
    <location>
        <position position="1"/>
    </location>
</feature>
<protein>
    <submittedName>
        <fullName evidence="1">Uncharacterized protein</fullName>
    </submittedName>
</protein>
<dbReference type="AlphaFoldDB" id="A0AA41W1G4"/>
<reference evidence="1" key="1">
    <citation type="submission" date="2022-03" db="EMBL/GenBank/DDBJ databases">
        <title>A functionally conserved STORR gene fusion in Papaver species that diverged 16.8 million years ago.</title>
        <authorList>
            <person name="Catania T."/>
        </authorList>
    </citation>
    <scope>NUCLEOTIDE SEQUENCE</scope>
    <source>
        <strain evidence="1">S-191538</strain>
    </source>
</reference>
<name>A0AA41W1G4_PAPNU</name>
<evidence type="ECO:0000313" key="1">
    <source>
        <dbReference type="EMBL" id="MCL7051441.1"/>
    </source>
</evidence>